<evidence type="ECO:0000313" key="3">
    <source>
        <dbReference type="Proteomes" id="UP000016930"/>
    </source>
</evidence>
<organism evidence="2 3">
    <name type="scientific">Ceriporiopsis subvermispora (strain B)</name>
    <name type="common">White-rot fungus</name>
    <name type="synonym">Gelatoporia subvermispora</name>
    <dbReference type="NCBI Taxonomy" id="914234"/>
    <lineage>
        <taxon>Eukaryota</taxon>
        <taxon>Fungi</taxon>
        <taxon>Dikarya</taxon>
        <taxon>Basidiomycota</taxon>
        <taxon>Agaricomycotina</taxon>
        <taxon>Agaricomycetes</taxon>
        <taxon>Polyporales</taxon>
        <taxon>Gelatoporiaceae</taxon>
        <taxon>Gelatoporia</taxon>
    </lineage>
</organism>
<dbReference type="AlphaFoldDB" id="M2PQ89"/>
<gene>
    <name evidence="2" type="ORF">CERSUDRAFT_94246</name>
</gene>
<dbReference type="EMBL" id="KB445795">
    <property type="protein sequence ID" value="EMD38709.1"/>
    <property type="molecule type" value="Genomic_DNA"/>
</dbReference>
<protein>
    <submittedName>
        <fullName evidence="2">Uncharacterized protein</fullName>
    </submittedName>
</protein>
<keyword evidence="3" id="KW-1185">Reference proteome</keyword>
<accession>M2PQ89</accession>
<feature type="region of interest" description="Disordered" evidence="1">
    <location>
        <begin position="174"/>
        <end position="219"/>
    </location>
</feature>
<evidence type="ECO:0000256" key="1">
    <source>
        <dbReference type="SAM" id="MobiDB-lite"/>
    </source>
</evidence>
<evidence type="ECO:0000313" key="2">
    <source>
        <dbReference type="EMBL" id="EMD38709.1"/>
    </source>
</evidence>
<name>M2PQ89_CERS8</name>
<dbReference type="HOGENOM" id="CLU_1261359_0_0_1"/>
<reference evidence="2 3" key="1">
    <citation type="journal article" date="2012" name="Proc. Natl. Acad. Sci. U.S.A.">
        <title>Comparative genomics of Ceriporiopsis subvermispora and Phanerochaete chrysosporium provide insight into selective ligninolysis.</title>
        <authorList>
            <person name="Fernandez-Fueyo E."/>
            <person name="Ruiz-Duenas F.J."/>
            <person name="Ferreira P."/>
            <person name="Floudas D."/>
            <person name="Hibbett D.S."/>
            <person name="Canessa P."/>
            <person name="Larrondo L.F."/>
            <person name="James T.Y."/>
            <person name="Seelenfreund D."/>
            <person name="Lobos S."/>
            <person name="Polanco R."/>
            <person name="Tello M."/>
            <person name="Honda Y."/>
            <person name="Watanabe T."/>
            <person name="Watanabe T."/>
            <person name="Ryu J.S."/>
            <person name="Kubicek C.P."/>
            <person name="Schmoll M."/>
            <person name="Gaskell J."/>
            <person name="Hammel K.E."/>
            <person name="St John F.J."/>
            <person name="Vanden Wymelenberg A."/>
            <person name="Sabat G."/>
            <person name="Splinter BonDurant S."/>
            <person name="Syed K."/>
            <person name="Yadav J.S."/>
            <person name="Doddapaneni H."/>
            <person name="Subramanian V."/>
            <person name="Lavin J.L."/>
            <person name="Oguiza J.A."/>
            <person name="Perez G."/>
            <person name="Pisabarro A.G."/>
            <person name="Ramirez L."/>
            <person name="Santoyo F."/>
            <person name="Master E."/>
            <person name="Coutinho P.M."/>
            <person name="Henrissat B."/>
            <person name="Lombard V."/>
            <person name="Magnuson J.K."/>
            <person name="Kuees U."/>
            <person name="Hori C."/>
            <person name="Igarashi K."/>
            <person name="Samejima M."/>
            <person name="Held B.W."/>
            <person name="Barry K.W."/>
            <person name="LaButti K.M."/>
            <person name="Lapidus A."/>
            <person name="Lindquist E.A."/>
            <person name="Lucas S.M."/>
            <person name="Riley R."/>
            <person name="Salamov A.A."/>
            <person name="Hoffmeister D."/>
            <person name="Schwenk D."/>
            <person name="Hadar Y."/>
            <person name="Yarden O."/>
            <person name="de Vries R.P."/>
            <person name="Wiebenga A."/>
            <person name="Stenlid J."/>
            <person name="Eastwood D."/>
            <person name="Grigoriev I.V."/>
            <person name="Berka R.M."/>
            <person name="Blanchette R.A."/>
            <person name="Kersten P."/>
            <person name="Martinez A.T."/>
            <person name="Vicuna R."/>
            <person name="Cullen D."/>
        </authorList>
    </citation>
    <scope>NUCLEOTIDE SEQUENCE [LARGE SCALE GENOMIC DNA]</scope>
    <source>
        <strain evidence="2 3">B</strain>
    </source>
</reference>
<sequence>MAPFNHVTDPWYINPALPKQFKQNLREAMSLLGENRERKRKIRVKFDRLIAELVHHHARTEHHEANGAANDNMIEEHREHCDCLCDDDELARIRCERKPQYMDSQVCDSIERRVQVRDPHIGEHQHYHLNSSIRLQEELRKVFNDIKSLRDLAVETQTIISTHTAPYEFDPEPYSEPDCLDCQSSPPPRMKNPRKRAISDTAAGSKDADVHADKRRKTI</sequence>
<proteinExistence type="predicted"/>
<dbReference type="Proteomes" id="UP000016930">
    <property type="component" value="Unassembled WGS sequence"/>
</dbReference>